<dbReference type="InterPro" id="IPR000178">
    <property type="entry name" value="TF_IF2_bacterial-like"/>
</dbReference>
<feature type="compositionally biased region" description="Basic residues" evidence="12">
    <location>
        <begin position="252"/>
        <end position="266"/>
    </location>
</feature>
<reference evidence="14 15" key="1">
    <citation type="submission" date="2020-04" db="EMBL/GenBank/DDBJ databases">
        <title>Genome sequencing of Rosenbergiella species.</title>
        <authorList>
            <person name="Alvarez-Perez S."/>
            <person name="Lievens B."/>
        </authorList>
    </citation>
    <scope>NUCLEOTIDE SEQUENCE [LARGE SCALE GENOMIC DNA]</scope>
    <source>
        <strain evidence="14 15">S61</strain>
    </source>
</reference>
<name>A0ABS5SZH3_9GAMM</name>
<dbReference type="SUPFAM" id="SSF52540">
    <property type="entry name" value="P-loop containing nucleoside triphosphate hydrolases"/>
    <property type="match status" value="1"/>
</dbReference>
<comment type="similarity">
    <text evidence="2 9 10">Belongs to the TRAFAC class translation factor GTPase superfamily. Classic translation factor GTPase family. IF-2 subfamily.</text>
</comment>
<evidence type="ECO:0000256" key="12">
    <source>
        <dbReference type="SAM" id="MobiDB-lite"/>
    </source>
</evidence>
<dbReference type="PROSITE" id="PS51722">
    <property type="entry name" value="G_TR_2"/>
    <property type="match status" value="1"/>
</dbReference>
<dbReference type="PANTHER" id="PTHR43381:SF5">
    <property type="entry name" value="TR-TYPE G DOMAIN-CONTAINING PROTEIN"/>
    <property type="match status" value="1"/>
</dbReference>
<dbReference type="Gene3D" id="3.40.50.300">
    <property type="entry name" value="P-loop containing nucleotide triphosphate hydrolases"/>
    <property type="match status" value="1"/>
</dbReference>
<dbReference type="InterPro" id="IPR044145">
    <property type="entry name" value="IF2_II"/>
</dbReference>
<gene>
    <name evidence="9 14" type="primary">infB</name>
    <name evidence="14" type="ORF">HH682_14000</name>
</gene>
<dbReference type="EMBL" id="JABBFR010000026">
    <property type="protein sequence ID" value="MBT0725510.1"/>
    <property type="molecule type" value="Genomic_DNA"/>
</dbReference>
<dbReference type="Pfam" id="PF00009">
    <property type="entry name" value="GTP_EFTU"/>
    <property type="match status" value="1"/>
</dbReference>
<comment type="caution">
    <text evidence="14">The sequence shown here is derived from an EMBL/GenBank/DDBJ whole genome shotgun (WGS) entry which is preliminary data.</text>
</comment>
<dbReference type="InterPro" id="IPR023115">
    <property type="entry name" value="TIF_IF2_dom3"/>
</dbReference>
<feature type="binding site" evidence="9">
    <location>
        <begin position="446"/>
        <end position="450"/>
    </location>
    <ligand>
        <name>GTP</name>
        <dbReference type="ChEBI" id="CHEBI:37565"/>
    </ligand>
</feature>
<dbReference type="InterPro" id="IPR004161">
    <property type="entry name" value="EFTu-like_2"/>
</dbReference>
<dbReference type="InterPro" id="IPR013575">
    <property type="entry name" value="IF2_assoc_dom_bac"/>
</dbReference>
<dbReference type="HAMAP" id="MF_00100_B">
    <property type="entry name" value="IF_2_B"/>
    <property type="match status" value="1"/>
</dbReference>
<dbReference type="Pfam" id="PF22042">
    <property type="entry name" value="EF-G_D2"/>
    <property type="match status" value="1"/>
</dbReference>
<dbReference type="Gene3D" id="3.40.50.10050">
    <property type="entry name" value="Translation initiation factor IF- 2, domain 3"/>
    <property type="match status" value="1"/>
</dbReference>
<dbReference type="SUPFAM" id="SSF50447">
    <property type="entry name" value="Translation proteins"/>
    <property type="match status" value="2"/>
</dbReference>
<dbReference type="Gene3D" id="2.40.30.10">
    <property type="entry name" value="Translation factors"/>
    <property type="match status" value="2"/>
</dbReference>
<dbReference type="Gene3D" id="3.30.56.50">
    <property type="entry name" value="Putative DNA-binding domain, N-terminal subdomain of bacterial translation initiation factor IF2"/>
    <property type="match status" value="1"/>
</dbReference>
<proteinExistence type="inferred from homology"/>
<dbReference type="InterPro" id="IPR036925">
    <property type="entry name" value="TIF_IF2_dom3_sf"/>
</dbReference>
<feature type="domain" description="Tr-type G" evidence="13">
    <location>
        <begin position="391"/>
        <end position="560"/>
    </location>
</feature>
<evidence type="ECO:0000256" key="8">
    <source>
        <dbReference type="ARBA" id="ARBA00023134"/>
    </source>
</evidence>
<dbReference type="Pfam" id="PF03144">
    <property type="entry name" value="GTP_EFTU_D2"/>
    <property type="match status" value="1"/>
</dbReference>
<evidence type="ECO:0000256" key="9">
    <source>
        <dbReference type="HAMAP-Rule" id="MF_00100"/>
    </source>
</evidence>
<dbReference type="CDD" id="cd03702">
    <property type="entry name" value="IF2_mtIF2_II"/>
    <property type="match status" value="1"/>
</dbReference>
<feature type="compositionally biased region" description="Basic and acidic residues" evidence="12">
    <location>
        <begin position="267"/>
        <end position="280"/>
    </location>
</feature>
<dbReference type="Proteomes" id="UP000790096">
    <property type="component" value="Unassembled WGS sequence"/>
</dbReference>
<keyword evidence="5 9" id="KW-0396">Initiation factor</keyword>
<dbReference type="Pfam" id="PF08364">
    <property type="entry name" value="IF2_assoc"/>
    <property type="match status" value="1"/>
</dbReference>
<dbReference type="CDD" id="cd01887">
    <property type="entry name" value="IF2_eIF5B"/>
    <property type="match status" value="1"/>
</dbReference>
<keyword evidence="6 9" id="KW-0547">Nucleotide-binding</keyword>
<dbReference type="Pfam" id="PF04760">
    <property type="entry name" value="IF2_N"/>
    <property type="match status" value="2"/>
</dbReference>
<dbReference type="InterPro" id="IPR009000">
    <property type="entry name" value="Transl_B-barrel_sf"/>
</dbReference>
<dbReference type="NCBIfam" id="TIGR00231">
    <property type="entry name" value="small_GTP"/>
    <property type="match status" value="1"/>
</dbReference>
<evidence type="ECO:0000313" key="14">
    <source>
        <dbReference type="EMBL" id="MBT0725510.1"/>
    </source>
</evidence>
<dbReference type="InterPro" id="IPR009061">
    <property type="entry name" value="DNA-bd_dom_put_sf"/>
</dbReference>
<dbReference type="PROSITE" id="PS01176">
    <property type="entry name" value="IF2"/>
    <property type="match status" value="1"/>
</dbReference>
<dbReference type="SUPFAM" id="SSF46955">
    <property type="entry name" value="Putative DNA-binding domain"/>
    <property type="match status" value="1"/>
</dbReference>
<evidence type="ECO:0000256" key="11">
    <source>
        <dbReference type="RuleBase" id="RU000645"/>
    </source>
</evidence>
<feature type="binding site" evidence="9">
    <location>
        <begin position="400"/>
        <end position="407"/>
    </location>
    <ligand>
        <name>GTP</name>
        <dbReference type="ChEBI" id="CHEBI:37565"/>
    </ligand>
</feature>
<keyword evidence="8 9" id="KW-0342">GTP-binding</keyword>
<evidence type="ECO:0000256" key="6">
    <source>
        <dbReference type="ARBA" id="ARBA00022741"/>
    </source>
</evidence>
<dbReference type="GO" id="GO:0003743">
    <property type="term" value="F:translation initiation factor activity"/>
    <property type="evidence" value="ECO:0007669"/>
    <property type="project" value="UniProtKB-KW"/>
</dbReference>
<keyword evidence="15" id="KW-1185">Reference proteome</keyword>
<comment type="subcellular location">
    <subcellularLocation>
        <location evidence="1 9 11">Cytoplasm</location>
    </subcellularLocation>
</comment>
<feature type="region of interest" description="Disordered" evidence="12">
    <location>
        <begin position="30"/>
        <end position="295"/>
    </location>
</feature>
<evidence type="ECO:0000313" key="15">
    <source>
        <dbReference type="Proteomes" id="UP000790096"/>
    </source>
</evidence>
<dbReference type="InterPro" id="IPR027417">
    <property type="entry name" value="P-loop_NTPase"/>
</dbReference>
<feature type="region of interest" description="G-domain" evidence="9">
    <location>
        <begin position="394"/>
        <end position="542"/>
    </location>
</feature>
<evidence type="ECO:0000256" key="1">
    <source>
        <dbReference type="ARBA" id="ARBA00004496"/>
    </source>
</evidence>
<dbReference type="InterPro" id="IPR005225">
    <property type="entry name" value="Small_GTP-bd"/>
</dbReference>
<evidence type="ECO:0000256" key="4">
    <source>
        <dbReference type="ARBA" id="ARBA00022490"/>
    </source>
</evidence>
<evidence type="ECO:0000259" key="13">
    <source>
        <dbReference type="PROSITE" id="PS51722"/>
    </source>
</evidence>
<dbReference type="RefSeq" id="WP_214238145.1">
    <property type="nucleotide sequence ID" value="NZ_JABBFR010000026.1"/>
</dbReference>
<dbReference type="InterPro" id="IPR006847">
    <property type="entry name" value="IF2_N"/>
</dbReference>
<sequence>MTDVTVKALATQLNTQVDRLVQQLADAGIHKSDNDSVTQEEQDTLRAHQKNTASSKLTLQRKTRSTLNVPSTGGKSKSVQIEVRKKRTYVKEDAEAERKAQAEAEAQAQREAEEKAKQAAEEAKRAAEEAKRKAEEKAKREAEEAAKRQAVESNKVTQQNQTMNKDVQSEKARREAENAELKRKAEEEALRKIESEAQRVAEEARRLAEEKGEEWEKASQKTEEDTDYHVTTSQHARQAEDENDREVEGARTRGRTAKAPRAKKGNKHSEAKTDREEARAAGRGVKGKQRGKSTLQQGFNKPAQVVNRDVQIGETITVAELANKMAVKGSQVIKAMMKMGAMATINQVIDQETAQMVAEEMGHKVILRRENELEEAVMSDRDTGTTAELEPRAPVVTIMGHVDHGKTSLLDYIRSTRVASGEAGGITQHIGAYHVETDNGMVTFLDTPGHAAFTAMRARGAQATDIVILVVAADDGVMPQTIEAVQHAKAANVPVIVAVNKCDKPEADPDRVKNELTQFGIVPEEWGGENMFVNVSAKAGTGIDDLLQAILLQAEVLELTANRNGMASGVVIESFLDKGRGPVATVLVRAGTLNKGDIVLCGFEYGRVRAMRDELGREVITAGPSIPVEILGMSGVPAAGDEATVVRDEKKAREVALYRQGKFREVKLARQQKSKLENMFANMTEGDVSELNIVLKADVQGSVEAISDSLLKLSTDEVKVKIVGSGVGGITETDATLAAASNAILVGFNVRADASARRVIDNESLDLRYYSVIYNLIDEVKAAMSGMLAPEYKQQIIGLAQVRDVFKSPKFGAIAGCMVTEGIIKRHNPIRVLRDNIVIYEGELESLRRFKDDVNEVRNGMECGVGVKNYNDVRAGDQIEVFEIIEIKRTID</sequence>
<organism evidence="14 15">
    <name type="scientific">Rosenbergiella gaditana</name>
    <dbReference type="NCBI Taxonomy" id="2726987"/>
    <lineage>
        <taxon>Bacteria</taxon>
        <taxon>Pseudomonadati</taxon>
        <taxon>Pseudomonadota</taxon>
        <taxon>Gammaproteobacteria</taxon>
        <taxon>Enterobacterales</taxon>
        <taxon>Erwiniaceae</taxon>
        <taxon>Rosenbergiella</taxon>
    </lineage>
</organism>
<feature type="binding site" evidence="9">
    <location>
        <begin position="500"/>
        <end position="503"/>
    </location>
    <ligand>
        <name>GTP</name>
        <dbReference type="ChEBI" id="CHEBI:37565"/>
    </ligand>
</feature>
<dbReference type="InterPro" id="IPR053905">
    <property type="entry name" value="EF-G-like_DII"/>
</dbReference>
<dbReference type="PANTHER" id="PTHR43381">
    <property type="entry name" value="TRANSLATION INITIATION FACTOR IF-2-RELATED"/>
    <property type="match status" value="1"/>
</dbReference>
<evidence type="ECO:0000256" key="10">
    <source>
        <dbReference type="RuleBase" id="RU000644"/>
    </source>
</evidence>
<protein>
    <recommendedName>
        <fullName evidence="3 9">Translation initiation factor IF-2</fullName>
    </recommendedName>
</protein>
<feature type="compositionally biased region" description="Basic and acidic residues" evidence="12">
    <location>
        <begin position="167"/>
        <end position="223"/>
    </location>
</feature>
<dbReference type="SUPFAM" id="SSF52156">
    <property type="entry name" value="Initiation factor IF2/eIF5b, domain 3"/>
    <property type="match status" value="1"/>
</dbReference>
<evidence type="ECO:0000256" key="2">
    <source>
        <dbReference type="ARBA" id="ARBA00007733"/>
    </source>
</evidence>
<dbReference type="CDD" id="cd03692">
    <property type="entry name" value="mtIF2_IVc"/>
    <property type="match status" value="1"/>
</dbReference>
<dbReference type="NCBIfam" id="TIGR00487">
    <property type="entry name" value="IF-2"/>
    <property type="match status" value="1"/>
</dbReference>
<dbReference type="InterPro" id="IPR015760">
    <property type="entry name" value="TIF_IF2"/>
</dbReference>
<feature type="compositionally biased region" description="Basic and acidic residues" evidence="12">
    <location>
        <begin position="89"/>
        <end position="150"/>
    </location>
</feature>
<feature type="compositionally biased region" description="Polar residues" evidence="12">
    <location>
        <begin position="65"/>
        <end position="79"/>
    </location>
</feature>
<dbReference type="InterPro" id="IPR000795">
    <property type="entry name" value="T_Tr_GTP-bd_dom"/>
</dbReference>
<accession>A0ABS5SZH3</accession>
<evidence type="ECO:0000256" key="3">
    <source>
        <dbReference type="ARBA" id="ARBA00020675"/>
    </source>
</evidence>
<dbReference type="Pfam" id="PF11987">
    <property type="entry name" value="IF-2"/>
    <property type="match status" value="1"/>
</dbReference>
<evidence type="ECO:0000256" key="5">
    <source>
        <dbReference type="ARBA" id="ARBA00022540"/>
    </source>
</evidence>
<keyword evidence="7 9" id="KW-0648">Protein biosynthesis</keyword>
<feature type="compositionally biased region" description="Polar residues" evidence="12">
    <location>
        <begin position="151"/>
        <end position="166"/>
    </location>
</feature>
<evidence type="ECO:0000256" key="7">
    <source>
        <dbReference type="ARBA" id="ARBA00022917"/>
    </source>
</evidence>
<keyword evidence="4 9" id="KW-0963">Cytoplasm</keyword>
<comment type="function">
    <text evidence="9 10">One of the essential components for the initiation of protein synthesis. Protects formylmethionyl-tRNA from spontaneous hydrolysis and promotes its binding to the 30S ribosomal subunits. Also involved in the hydrolysis of GTP during the formation of the 70S ribosomal complex.</text>
</comment>